<dbReference type="Gene3D" id="1.10.1520.10">
    <property type="entry name" value="Ribonuclease III domain"/>
    <property type="match status" value="1"/>
</dbReference>
<dbReference type="SMART" id="SM00358">
    <property type="entry name" value="DSRM"/>
    <property type="match status" value="1"/>
</dbReference>
<dbReference type="SUPFAM" id="SSF69065">
    <property type="entry name" value="RNase III domain-like"/>
    <property type="match status" value="1"/>
</dbReference>
<dbReference type="EC" id="3.1.26.3" evidence="9"/>
<comment type="cofactor">
    <cofactor evidence="9">
        <name>Mg(2+)</name>
        <dbReference type="ChEBI" id="CHEBI:18420"/>
    </cofactor>
</comment>
<comment type="function">
    <text evidence="9">Digests double-stranded RNA. Involved in the processing of primary rRNA transcript to yield the immediate precursors to the large and small rRNAs (23S and 16S). Processes some mRNAs, and tRNAs when they are encoded in the rRNA operon. Processes pre-crRNA and tracrRNA of type II CRISPR loci if present in the organism.</text>
</comment>
<dbReference type="FunFam" id="1.10.1520.10:FF:000001">
    <property type="entry name" value="Ribonuclease 3"/>
    <property type="match status" value="1"/>
</dbReference>
<feature type="active site" evidence="9">
    <location>
        <position position="339"/>
    </location>
</feature>
<dbReference type="HOGENOM" id="CLU_038138_0_0_7"/>
<dbReference type="STRING" id="177437.HRM2_10850"/>
<dbReference type="Gene3D" id="3.30.160.20">
    <property type="match status" value="1"/>
</dbReference>
<keyword evidence="9" id="KW-0963">Cytoplasm</keyword>
<keyword evidence="8 9" id="KW-0694">RNA-binding</keyword>
<sequence>MIDLHIHSTASDGTLSPLEIVKTAVDSAINAIAITDHDTTDGVREIIEAGVPQTLELITGIEISATPPPGFEINGSLHILGYGISIYDRTLIQTLEQLKKARANRNPKIIQRLNQLGFELTLEEVEQISGPGQTGRPHIAQAMVKKGFVDSFDQAFDRFLAKGKPAHVDKERLSCQAAIDLILGAGGLPVLAHPGLIDPGENRSVKPLITALADMGLRGIEVYYTDHSEKQTDYFATLATQKNLFPTGGSDFHGAMKQGTTMGQGKGNLYVADDIYRTLAREVEALQDANPRLEILEKNLGHTFANRELLENALRHSSYVNELQANQVPDNQRLEFMGDAVLGLTIGQILMEEHPGMNEGSLSKARAALVSEPALASMARQIDLGRFIRLGKGERLSRGSEKNSILADAFEAVMAAIYLDCGFKQTCALVKEQFISQIKLINSAPEIEDFKSMLQEFVQEKGNTPPCYTIHREFGPDHDKTFSICVKACDIESMGSGKSKKAAEQHAAQNALKSLKKLSR</sequence>
<dbReference type="InterPro" id="IPR036389">
    <property type="entry name" value="RNase_III_sf"/>
</dbReference>
<keyword evidence="5 9" id="KW-0540">Nuclease</keyword>
<dbReference type="KEGG" id="dat:HRM2_10850"/>
<dbReference type="GO" id="GO:0006397">
    <property type="term" value="P:mRNA processing"/>
    <property type="evidence" value="ECO:0007669"/>
    <property type="project" value="UniProtKB-UniRule"/>
</dbReference>
<keyword evidence="3 9" id="KW-0698">rRNA processing</keyword>
<dbReference type="Gene3D" id="1.10.150.650">
    <property type="match status" value="1"/>
</dbReference>
<evidence type="ECO:0000256" key="4">
    <source>
        <dbReference type="ARBA" id="ARBA00022664"/>
    </source>
</evidence>
<dbReference type="GO" id="GO:0046872">
    <property type="term" value="F:metal ion binding"/>
    <property type="evidence" value="ECO:0007669"/>
    <property type="project" value="UniProtKB-KW"/>
</dbReference>
<name>C0QLB1_DESAH</name>
<dbReference type="InterPro" id="IPR011907">
    <property type="entry name" value="RNase_III"/>
</dbReference>
<protein>
    <recommendedName>
        <fullName evidence="9">Ribonuclease 3</fullName>
        <ecNumber evidence="9">3.1.26.3</ecNumber>
    </recommendedName>
    <alternativeName>
        <fullName evidence="9">Ribonuclease III</fullName>
        <shortName evidence="9">RNase III</shortName>
    </alternativeName>
</protein>
<dbReference type="Gene3D" id="3.20.20.140">
    <property type="entry name" value="Metal-dependent hydrolases"/>
    <property type="match status" value="1"/>
</dbReference>
<dbReference type="InterPro" id="IPR000999">
    <property type="entry name" value="RNase_III_dom"/>
</dbReference>
<keyword evidence="9" id="KW-0460">Magnesium</keyword>
<dbReference type="SMART" id="SM00535">
    <property type="entry name" value="RIBOc"/>
    <property type="match status" value="1"/>
</dbReference>
<feature type="binding site" evidence="9">
    <location>
        <position position="335"/>
    </location>
    <ligand>
        <name>Mg(2+)</name>
        <dbReference type="ChEBI" id="CHEBI:18420"/>
    </ligand>
</feature>
<dbReference type="CDD" id="cd07438">
    <property type="entry name" value="PHP_HisPPase_AMP"/>
    <property type="match status" value="1"/>
</dbReference>
<keyword evidence="9" id="KW-0699">rRNA-binding</keyword>
<evidence type="ECO:0000256" key="6">
    <source>
        <dbReference type="ARBA" id="ARBA00022759"/>
    </source>
</evidence>
<dbReference type="EMBL" id="CP001087">
    <property type="protein sequence ID" value="ACN14197.1"/>
    <property type="molecule type" value="Genomic_DNA"/>
</dbReference>
<comment type="catalytic activity">
    <reaction evidence="1 9">
        <text>Endonucleolytic cleavage to 5'-phosphomonoester.</text>
        <dbReference type="EC" id="3.1.26.3"/>
    </reaction>
</comment>
<dbReference type="PROSITE" id="PS50142">
    <property type="entry name" value="RNASE_3_2"/>
    <property type="match status" value="1"/>
</dbReference>
<dbReference type="GO" id="GO:0035312">
    <property type="term" value="F:5'-3' DNA exonuclease activity"/>
    <property type="evidence" value="ECO:0007669"/>
    <property type="project" value="TreeGrafter"/>
</dbReference>
<dbReference type="HAMAP" id="MF_00104">
    <property type="entry name" value="RNase_III"/>
    <property type="match status" value="1"/>
</dbReference>
<dbReference type="Pfam" id="PF00035">
    <property type="entry name" value="dsrm"/>
    <property type="match status" value="1"/>
</dbReference>
<evidence type="ECO:0000256" key="1">
    <source>
        <dbReference type="ARBA" id="ARBA00000109"/>
    </source>
</evidence>
<evidence type="ECO:0000256" key="9">
    <source>
        <dbReference type="HAMAP-Rule" id="MF_00104"/>
    </source>
</evidence>
<comment type="subunit">
    <text evidence="9">Homodimer.</text>
</comment>
<comment type="subcellular location">
    <subcellularLocation>
        <location evidence="9">Cytoplasm</location>
    </subcellularLocation>
</comment>
<dbReference type="GO" id="GO:0004525">
    <property type="term" value="F:ribonuclease III activity"/>
    <property type="evidence" value="ECO:0007669"/>
    <property type="project" value="UniProtKB-UniRule"/>
</dbReference>
<comment type="similarity">
    <text evidence="2">Belongs to the ribonuclease III family.</text>
</comment>
<accession>C0QLB1</accession>
<dbReference type="PROSITE" id="PS50137">
    <property type="entry name" value="DS_RBD"/>
    <property type="match status" value="1"/>
</dbReference>
<evidence type="ECO:0000256" key="3">
    <source>
        <dbReference type="ARBA" id="ARBA00022552"/>
    </source>
</evidence>
<keyword evidence="6 9" id="KW-0255">Endonuclease</keyword>
<gene>
    <name evidence="9" type="primary">rnc</name>
    <name evidence="12" type="ordered locus">HRM2_10850</name>
</gene>
<keyword evidence="9" id="KW-0479">Metal-binding</keyword>
<dbReference type="GO" id="GO:0006364">
    <property type="term" value="P:rRNA processing"/>
    <property type="evidence" value="ECO:0007669"/>
    <property type="project" value="UniProtKB-UniRule"/>
</dbReference>
<feature type="domain" description="DRBM" evidence="10">
    <location>
        <begin position="449"/>
        <end position="517"/>
    </location>
</feature>
<evidence type="ECO:0000313" key="13">
    <source>
        <dbReference type="Proteomes" id="UP000000442"/>
    </source>
</evidence>
<dbReference type="CDD" id="cd00593">
    <property type="entry name" value="RIBOc"/>
    <property type="match status" value="1"/>
</dbReference>
<dbReference type="eggNOG" id="COG0571">
    <property type="taxonomic scope" value="Bacteria"/>
</dbReference>
<evidence type="ECO:0000256" key="2">
    <source>
        <dbReference type="ARBA" id="ARBA00010183"/>
    </source>
</evidence>
<organism evidence="12 13">
    <name type="scientific">Desulforapulum autotrophicum (strain ATCC 43914 / DSM 3382 / VKM B-1955 / HRM2)</name>
    <name type="common">Desulfobacterium autotrophicum</name>
    <dbReference type="NCBI Taxonomy" id="177437"/>
    <lineage>
        <taxon>Bacteria</taxon>
        <taxon>Pseudomonadati</taxon>
        <taxon>Thermodesulfobacteriota</taxon>
        <taxon>Desulfobacteria</taxon>
        <taxon>Desulfobacterales</taxon>
        <taxon>Desulfobacteraceae</taxon>
        <taxon>Desulforapulum</taxon>
    </lineage>
</organism>
<keyword evidence="13" id="KW-1185">Reference proteome</keyword>
<dbReference type="Pfam" id="PF14622">
    <property type="entry name" value="Ribonucleas_3_3"/>
    <property type="match status" value="1"/>
</dbReference>
<feature type="active site" evidence="9">
    <location>
        <position position="411"/>
    </location>
</feature>
<dbReference type="Pfam" id="PF02811">
    <property type="entry name" value="PHP"/>
    <property type="match status" value="1"/>
</dbReference>
<dbReference type="RefSeq" id="WP_015902986.1">
    <property type="nucleotide sequence ID" value="NC_012108.1"/>
</dbReference>
<reference evidence="12 13" key="1">
    <citation type="journal article" date="2009" name="Environ. Microbiol.">
        <title>Genome sequence of Desulfobacterium autotrophicum HRM2, a marine sulfate reducer oxidizing organic carbon completely to carbon dioxide.</title>
        <authorList>
            <person name="Strittmatter A.W."/>
            <person name="Liesegang H."/>
            <person name="Rabus R."/>
            <person name="Decker I."/>
            <person name="Amann J."/>
            <person name="Andres S."/>
            <person name="Henne A."/>
            <person name="Fricke W.F."/>
            <person name="Martinez-Arias R."/>
            <person name="Bartels D."/>
            <person name="Goesmann A."/>
            <person name="Krause L."/>
            <person name="Puehler A."/>
            <person name="Klenk H.P."/>
            <person name="Richter M."/>
            <person name="Schuler M."/>
            <person name="Gloeckner F.O."/>
            <person name="Meyerdierks A."/>
            <person name="Gottschalk G."/>
            <person name="Amann R."/>
        </authorList>
    </citation>
    <scope>NUCLEOTIDE SEQUENCE [LARGE SCALE GENOMIC DNA]</scope>
    <source>
        <strain evidence="13">ATCC 43914 / DSM 3382 / HRM2</strain>
    </source>
</reference>
<evidence type="ECO:0000256" key="5">
    <source>
        <dbReference type="ARBA" id="ARBA00022722"/>
    </source>
</evidence>
<dbReference type="NCBIfam" id="TIGR02191">
    <property type="entry name" value="RNaseIII"/>
    <property type="match status" value="1"/>
</dbReference>
<evidence type="ECO:0000256" key="8">
    <source>
        <dbReference type="ARBA" id="ARBA00022884"/>
    </source>
</evidence>
<evidence type="ECO:0000313" key="12">
    <source>
        <dbReference type="EMBL" id="ACN14197.1"/>
    </source>
</evidence>
<keyword evidence="9" id="KW-0819">tRNA processing</keyword>
<evidence type="ECO:0000259" key="10">
    <source>
        <dbReference type="PROSITE" id="PS50137"/>
    </source>
</evidence>
<feature type="binding site" evidence="9">
    <location>
        <position position="408"/>
    </location>
    <ligand>
        <name>Mg(2+)</name>
        <dbReference type="ChEBI" id="CHEBI:18420"/>
    </ligand>
</feature>
<feature type="domain" description="RNase III" evidence="11">
    <location>
        <begin position="293"/>
        <end position="422"/>
    </location>
</feature>
<evidence type="ECO:0000259" key="11">
    <source>
        <dbReference type="PROSITE" id="PS50142"/>
    </source>
</evidence>
<proteinExistence type="inferred from homology"/>
<dbReference type="InterPro" id="IPR014720">
    <property type="entry name" value="dsRBD_dom"/>
</dbReference>
<dbReference type="Proteomes" id="UP000000442">
    <property type="component" value="Chromosome"/>
</dbReference>
<dbReference type="eggNOG" id="COG0613">
    <property type="taxonomic scope" value="Bacteria"/>
</dbReference>
<keyword evidence="4 9" id="KW-0507">mRNA processing</keyword>
<dbReference type="GO" id="GO:0008033">
    <property type="term" value="P:tRNA processing"/>
    <property type="evidence" value="ECO:0007669"/>
    <property type="project" value="UniProtKB-KW"/>
</dbReference>
<dbReference type="SMART" id="SM00481">
    <property type="entry name" value="POLIIIAc"/>
    <property type="match status" value="1"/>
</dbReference>
<dbReference type="CDD" id="cd10845">
    <property type="entry name" value="DSRM_RNAse_III_family"/>
    <property type="match status" value="1"/>
</dbReference>
<dbReference type="PANTHER" id="PTHR42924:SF3">
    <property type="entry name" value="POLYMERASE_HISTIDINOL PHOSPHATASE N-TERMINAL DOMAIN-CONTAINING PROTEIN"/>
    <property type="match status" value="1"/>
</dbReference>
<dbReference type="SUPFAM" id="SSF54768">
    <property type="entry name" value="dsRNA-binding domain-like"/>
    <property type="match status" value="1"/>
</dbReference>
<dbReference type="InterPro" id="IPR016195">
    <property type="entry name" value="Pol/histidinol_Pase-like"/>
</dbReference>
<evidence type="ECO:0000256" key="7">
    <source>
        <dbReference type="ARBA" id="ARBA00022801"/>
    </source>
</evidence>
<dbReference type="InterPro" id="IPR004013">
    <property type="entry name" value="PHP_dom"/>
</dbReference>
<dbReference type="InterPro" id="IPR052018">
    <property type="entry name" value="PHP_domain"/>
</dbReference>
<dbReference type="SUPFAM" id="SSF89550">
    <property type="entry name" value="PHP domain-like"/>
    <property type="match status" value="1"/>
</dbReference>
<dbReference type="InterPro" id="IPR003141">
    <property type="entry name" value="Pol/His_phosphatase_N"/>
</dbReference>
<dbReference type="AlphaFoldDB" id="C0QLB1"/>
<dbReference type="GO" id="GO:0004534">
    <property type="term" value="F:5'-3' RNA exonuclease activity"/>
    <property type="evidence" value="ECO:0007669"/>
    <property type="project" value="TreeGrafter"/>
</dbReference>
<dbReference type="PANTHER" id="PTHR42924">
    <property type="entry name" value="EXONUCLEASE"/>
    <property type="match status" value="1"/>
</dbReference>
<keyword evidence="7 9" id="KW-0378">Hydrolase</keyword>
<dbReference type="GO" id="GO:0019843">
    <property type="term" value="F:rRNA binding"/>
    <property type="evidence" value="ECO:0007669"/>
    <property type="project" value="UniProtKB-KW"/>
</dbReference>
<dbReference type="GO" id="GO:0005737">
    <property type="term" value="C:cytoplasm"/>
    <property type="evidence" value="ECO:0007669"/>
    <property type="project" value="UniProtKB-SubCell"/>
</dbReference>
<feature type="binding site" evidence="9">
    <location>
        <position position="411"/>
    </location>
    <ligand>
        <name>Mg(2+)</name>
        <dbReference type="ChEBI" id="CHEBI:18420"/>
    </ligand>
</feature>
<dbReference type="OrthoDB" id="9804333at2"/>